<dbReference type="Proteomes" id="UP000238049">
    <property type="component" value="Unassembled WGS sequence"/>
</dbReference>
<feature type="non-terminal residue" evidence="1">
    <location>
        <position position="1"/>
    </location>
</feature>
<gene>
    <name evidence="1" type="ORF">XarbCFBP7409_21400</name>
</gene>
<dbReference type="EMBL" id="MDSL01000172">
    <property type="protein sequence ID" value="PPT91038.1"/>
    <property type="molecule type" value="Genomic_DNA"/>
</dbReference>
<accession>A0A2S6ZFH4</accession>
<sequence>YNNYFDNSTLPNGTRTAADGRRYEKQQYNALQVGSGSIVFSESNYFYKTNSSNQIRLESSGDMYNFYEKKNVYDAATGNSAIGSTFNNAPVKYSYKSDDAARVPGIVLSTAGPH</sequence>
<protein>
    <submittedName>
        <fullName evidence="1">Pectate lyase</fullName>
    </submittedName>
</protein>
<keyword evidence="1" id="KW-0456">Lyase</keyword>
<organism evidence="1 2">
    <name type="scientific">Xanthomonas arboricola pv. guizotiae</name>
    <dbReference type="NCBI Taxonomy" id="487867"/>
    <lineage>
        <taxon>Bacteria</taxon>
        <taxon>Pseudomonadati</taxon>
        <taxon>Pseudomonadota</taxon>
        <taxon>Gammaproteobacteria</taxon>
        <taxon>Lysobacterales</taxon>
        <taxon>Lysobacteraceae</taxon>
        <taxon>Xanthomonas</taxon>
    </lineage>
</organism>
<dbReference type="Gene3D" id="2.160.20.10">
    <property type="entry name" value="Single-stranded right-handed beta-helix, Pectin lyase-like"/>
    <property type="match status" value="1"/>
</dbReference>
<evidence type="ECO:0000313" key="1">
    <source>
        <dbReference type="EMBL" id="PPT91038.1"/>
    </source>
</evidence>
<name>A0A2S6ZFH4_9XANT</name>
<dbReference type="AlphaFoldDB" id="A0A2S6ZFH4"/>
<dbReference type="GO" id="GO:0016829">
    <property type="term" value="F:lyase activity"/>
    <property type="evidence" value="ECO:0007669"/>
    <property type="project" value="UniProtKB-KW"/>
</dbReference>
<dbReference type="InterPro" id="IPR011050">
    <property type="entry name" value="Pectin_lyase_fold/virulence"/>
</dbReference>
<dbReference type="InterPro" id="IPR012334">
    <property type="entry name" value="Pectin_lyas_fold"/>
</dbReference>
<comment type="caution">
    <text evidence="1">The sequence shown here is derived from an EMBL/GenBank/DDBJ whole genome shotgun (WGS) entry which is preliminary data.</text>
</comment>
<reference evidence="1 2" key="1">
    <citation type="submission" date="2016-08" db="EMBL/GenBank/DDBJ databases">
        <title>Evolution of the type three secretion system and type three effector repertoires in Xanthomonas.</title>
        <authorList>
            <person name="Merda D."/>
            <person name="Briand M."/>
            <person name="Bosis E."/>
            <person name="Rousseau C."/>
            <person name="Portier P."/>
            <person name="Jacques M.-A."/>
            <person name="Fischer-Le Saux M."/>
        </authorList>
    </citation>
    <scope>NUCLEOTIDE SEQUENCE [LARGE SCALE GENOMIC DNA]</scope>
    <source>
        <strain evidence="1 2">CFBP 7409</strain>
    </source>
</reference>
<dbReference type="SUPFAM" id="SSF51126">
    <property type="entry name" value="Pectin lyase-like"/>
    <property type="match status" value="1"/>
</dbReference>
<proteinExistence type="predicted"/>
<evidence type="ECO:0000313" key="2">
    <source>
        <dbReference type="Proteomes" id="UP000238049"/>
    </source>
</evidence>